<dbReference type="WBParaSite" id="ACOC_0000606201-mRNA-1">
    <property type="protein sequence ID" value="ACOC_0000606201-mRNA-1"/>
    <property type="gene ID" value="ACOC_0000606201"/>
</dbReference>
<evidence type="ECO:0000313" key="1">
    <source>
        <dbReference type="EMBL" id="VDM57648.1"/>
    </source>
</evidence>
<evidence type="ECO:0000313" key="2">
    <source>
        <dbReference type="Proteomes" id="UP000267027"/>
    </source>
</evidence>
<gene>
    <name evidence="1" type="ORF">ACOC_LOCUS6063</name>
</gene>
<evidence type="ECO:0000313" key="3">
    <source>
        <dbReference type="WBParaSite" id="ACOC_0000606201-mRNA-1"/>
    </source>
</evidence>
<dbReference type="Proteomes" id="UP000267027">
    <property type="component" value="Unassembled WGS sequence"/>
</dbReference>
<sequence length="121" mass="13080">MYSVSSSVAFTTYSIVAFFKTLLRMLLERGSKPECTSFLPATAFSTLGVDYLDRHCVISWRDDLIIWPPLRKSPGSVSSMLAGPGDGATCDSLSILPAADVIHRSLSPKRTALTLLAKATL</sequence>
<protein>
    <submittedName>
        <fullName evidence="3">Secreted protein</fullName>
    </submittedName>
</protein>
<accession>A0A0R3PMF3</accession>
<reference evidence="1 2" key="2">
    <citation type="submission" date="2018-11" db="EMBL/GenBank/DDBJ databases">
        <authorList>
            <consortium name="Pathogen Informatics"/>
        </authorList>
    </citation>
    <scope>NUCLEOTIDE SEQUENCE [LARGE SCALE GENOMIC DNA]</scope>
    <source>
        <strain evidence="1 2">Costa Rica</strain>
    </source>
</reference>
<proteinExistence type="predicted"/>
<dbReference type="AlphaFoldDB" id="A0A0R3PMF3"/>
<name>A0A0R3PMF3_ANGCS</name>
<keyword evidence="2" id="KW-1185">Reference proteome</keyword>
<dbReference type="EMBL" id="UYYA01003917">
    <property type="protein sequence ID" value="VDM57648.1"/>
    <property type="molecule type" value="Genomic_DNA"/>
</dbReference>
<reference evidence="3" key="1">
    <citation type="submission" date="2017-02" db="UniProtKB">
        <authorList>
            <consortium name="WormBaseParasite"/>
        </authorList>
    </citation>
    <scope>IDENTIFICATION</scope>
</reference>
<organism evidence="3">
    <name type="scientific">Angiostrongylus costaricensis</name>
    <name type="common">Nematode worm</name>
    <dbReference type="NCBI Taxonomy" id="334426"/>
    <lineage>
        <taxon>Eukaryota</taxon>
        <taxon>Metazoa</taxon>
        <taxon>Ecdysozoa</taxon>
        <taxon>Nematoda</taxon>
        <taxon>Chromadorea</taxon>
        <taxon>Rhabditida</taxon>
        <taxon>Rhabditina</taxon>
        <taxon>Rhabditomorpha</taxon>
        <taxon>Strongyloidea</taxon>
        <taxon>Metastrongylidae</taxon>
        <taxon>Angiostrongylus</taxon>
    </lineage>
</organism>